<evidence type="ECO:0000256" key="2">
    <source>
        <dbReference type="ARBA" id="ARBA00022679"/>
    </source>
</evidence>
<keyword evidence="3" id="KW-0949">S-adenosyl-L-methionine</keyword>
<dbReference type="PANTHER" id="PTHR43464">
    <property type="entry name" value="METHYLTRANSFERASE"/>
    <property type="match status" value="1"/>
</dbReference>
<sequence>MEYTGERFIPENDGVEIEAEHVHRYKSITNGLKNLKVLDAGCGTGYGSFFMSQFAKEVTGIDISEETIEWCKEHYTDQGNLNFKQASLESLPFEDAEFDCIVNFEVIEHVDANIQNLFLKEAKRVLKSDGILIMSTPNKLIYTDKSGYRNPFHLSEFYPEDFKLFLKQEFENVKIFNQSLHVVSNIRDESQNEKRVRVIQNESIDNEGKYMIALCSNERGVSSPFDLSSVYKYDSVAGINLASLYVSDIDNFYSQEHKQSAALITDTGNNFSLSFDISQIQNKNKFRFDPVENCFCVCNIEAILTDGTIDSIIPLNALKYYKKGFLFMNIDPQFEIKGDFDSATYFTIKGYFKILTQIEISEVVDDLYKQLMEAVNK</sequence>
<keyword evidence="1 5" id="KW-0489">Methyltransferase</keyword>
<name>A0ABX2DS70_9BACL</name>
<reference evidence="5 6" key="1">
    <citation type="submission" date="2020-05" db="EMBL/GenBank/DDBJ databases">
        <title>Paenibacillus glebae, sp. nov., Paenibacillus humi sp. nov., Paenibacillus pedi sp. nov., Paenibacillus terrestris sp. nov. and Paenibacillus terricola sp. nov., isolated from a forest top soil sample.</title>
        <authorList>
            <person name="Qi S."/>
            <person name="Carlier A."/>
            <person name="Cnockaert M."/>
            <person name="Vandamme P."/>
        </authorList>
    </citation>
    <scope>NUCLEOTIDE SEQUENCE [LARGE SCALE GENOMIC DNA]</scope>
    <source>
        <strain evidence="5 6">LMG 29502</strain>
    </source>
</reference>
<organism evidence="5 6">
    <name type="scientific">Paenibacillus tritici</name>
    <dbReference type="NCBI Taxonomy" id="1873425"/>
    <lineage>
        <taxon>Bacteria</taxon>
        <taxon>Bacillati</taxon>
        <taxon>Bacillota</taxon>
        <taxon>Bacilli</taxon>
        <taxon>Bacillales</taxon>
        <taxon>Paenibacillaceae</taxon>
        <taxon>Paenibacillus</taxon>
    </lineage>
</organism>
<dbReference type="RefSeq" id="WP_173136298.1">
    <property type="nucleotide sequence ID" value="NZ_JABMKX010000009.1"/>
</dbReference>
<comment type="caution">
    <text evidence="5">The sequence shown here is derived from an EMBL/GenBank/DDBJ whole genome shotgun (WGS) entry which is preliminary data.</text>
</comment>
<feature type="domain" description="Methyltransferase type 11" evidence="4">
    <location>
        <begin position="38"/>
        <end position="134"/>
    </location>
</feature>
<dbReference type="InterPro" id="IPR029063">
    <property type="entry name" value="SAM-dependent_MTases_sf"/>
</dbReference>
<dbReference type="SUPFAM" id="SSF53335">
    <property type="entry name" value="S-adenosyl-L-methionine-dependent methyltransferases"/>
    <property type="match status" value="1"/>
</dbReference>
<evidence type="ECO:0000313" key="6">
    <source>
        <dbReference type="Proteomes" id="UP000711047"/>
    </source>
</evidence>
<evidence type="ECO:0000256" key="1">
    <source>
        <dbReference type="ARBA" id="ARBA00022603"/>
    </source>
</evidence>
<dbReference type="PANTHER" id="PTHR43464:SF19">
    <property type="entry name" value="UBIQUINONE BIOSYNTHESIS O-METHYLTRANSFERASE, MITOCHONDRIAL"/>
    <property type="match status" value="1"/>
</dbReference>
<evidence type="ECO:0000313" key="5">
    <source>
        <dbReference type="EMBL" id="NQX47270.1"/>
    </source>
</evidence>
<dbReference type="GO" id="GO:0008168">
    <property type="term" value="F:methyltransferase activity"/>
    <property type="evidence" value="ECO:0007669"/>
    <property type="project" value="UniProtKB-KW"/>
</dbReference>
<dbReference type="EMBL" id="JABMKX010000009">
    <property type="protein sequence ID" value="NQX47270.1"/>
    <property type="molecule type" value="Genomic_DNA"/>
</dbReference>
<gene>
    <name evidence="5" type="ORF">HQN87_18205</name>
</gene>
<dbReference type="Gene3D" id="3.40.50.150">
    <property type="entry name" value="Vaccinia Virus protein VP39"/>
    <property type="match status" value="1"/>
</dbReference>
<keyword evidence="2" id="KW-0808">Transferase</keyword>
<evidence type="ECO:0000259" key="4">
    <source>
        <dbReference type="Pfam" id="PF08241"/>
    </source>
</evidence>
<evidence type="ECO:0000256" key="3">
    <source>
        <dbReference type="ARBA" id="ARBA00022691"/>
    </source>
</evidence>
<dbReference type="Proteomes" id="UP000711047">
    <property type="component" value="Unassembled WGS sequence"/>
</dbReference>
<proteinExistence type="predicted"/>
<dbReference type="CDD" id="cd02440">
    <property type="entry name" value="AdoMet_MTases"/>
    <property type="match status" value="1"/>
</dbReference>
<dbReference type="Pfam" id="PF08241">
    <property type="entry name" value="Methyltransf_11"/>
    <property type="match status" value="1"/>
</dbReference>
<dbReference type="GO" id="GO:0032259">
    <property type="term" value="P:methylation"/>
    <property type="evidence" value="ECO:0007669"/>
    <property type="project" value="UniProtKB-KW"/>
</dbReference>
<dbReference type="InterPro" id="IPR013216">
    <property type="entry name" value="Methyltransf_11"/>
</dbReference>
<accession>A0ABX2DS70</accession>
<keyword evidence="6" id="KW-1185">Reference proteome</keyword>
<protein>
    <submittedName>
        <fullName evidence="5">Class I SAM-dependent methyltransferase</fullName>
    </submittedName>
</protein>